<organism evidence="1 2">
    <name type="scientific">Frankia nepalensis</name>
    <dbReference type="NCBI Taxonomy" id="1836974"/>
    <lineage>
        <taxon>Bacteria</taxon>
        <taxon>Bacillati</taxon>
        <taxon>Actinomycetota</taxon>
        <taxon>Actinomycetes</taxon>
        <taxon>Frankiales</taxon>
        <taxon>Frankiaceae</taxon>
        <taxon>Frankia</taxon>
    </lineage>
</organism>
<dbReference type="RefSeq" id="WP_203003919.1">
    <property type="nucleotide sequence ID" value="NZ_JADWYU010000175.1"/>
</dbReference>
<dbReference type="CDD" id="cd00093">
    <property type="entry name" value="HTH_XRE"/>
    <property type="match status" value="1"/>
</dbReference>
<dbReference type="Gene3D" id="1.10.260.40">
    <property type="entry name" value="lambda repressor-like DNA-binding domains"/>
    <property type="match status" value="1"/>
</dbReference>
<dbReference type="SUPFAM" id="SSF47413">
    <property type="entry name" value="lambda repressor-like DNA-binding domains"/>
    <property type="match status" value="1"/>
</dbReference>
<evidence type="ECO:0000313" key="2">
    <source>
        <dbReference type="Proteomes" id="UP000604475"/>
    </source>
</evidence>
<gene>
    <name evidence="1" type="ORF">I7412_36575</name>
</gene>
<sequence>MVETFGQALRRLRGSMSIRELARQAHCGKSHVSDLERGRRALYRTQAVLYLAAAKLATRTGDHDLAWIAADRGQQAALAADAPVLVATLRRQIACVFHDTGRLADADQVITTALDALRRDGVQDEPDLISARGSLHLLGAMISTRCGGLAQARQQFAAAADQAHALGRDDNRLWTAFGPTNVAIHTLAAVTLDDPMQAIHVAERIDTRLLPAPLIGRRVRVQIDLARAHASLGEDATATVHILDVAHRAPQMLRYDTAARTVCSTLLGRAQGSTVSVLRAAAKQAGIAA</sequence>
<dbReference type="AlphaFoldDB" id="A0A937RVD9"/>
<dbReference type="InterPro" id="IPR001387">
    <property type="entry name" value="Cro/C1-type_HTH"/>
</dbReference>
<dbReference type="InterPro" id="IPR010982">
    <property type="entry name" value="Lambda_DNA-bd_dom_sf"/>
</dbReference>
<dbReference type="GO" id="GO:0003677">
    <property type="term" value="F:DNA binding"/>
    <property type="evidence" value="ECO:0007669"/>
    <property type="project" value="InterPro"/>
</dbReference>
<keyword evidence="2" id="KW-1185">Reference proteome</keyword>
<reference evidence="1" key="1">
    <citation type="submission" date="2020-12" db="EMBL/GenBank/DDBJ databases">
        <title>Genomic characterization of non-nitrogen-fixing Frankia strains.</title>
        <authorList>
            <person name="Carlos-Shanley C."/>
            <person name="Guerra T."/>
            <person name="Hahn D."/>
        </authorList>
    </citation>
    <scope>NUCLEOTIDE SEQUENCE</scope>
    <source>
        <strain evidence="1">CN6</strain>
    </source>
</reference>
<proteinExistence type="predicted"/>
<dbReference type="Pfam" id="PF13560">
    <property type="entry name" value="HTH_31"/>
    <property type="match status" value="1"/>
</dbReference>
<accession>A0A937RVD9</accession>
<protein>
    <submittedName>
        <fullName evidence="1">Helix-turn-helix domain-containing protein</fullName>
    </submittedName>
</protein>
<dbReference type="EMBL" id="JAEACQ010000342">
    <property type="protein sequence ID" value="MBL7632576.1"/>
    <property type="molecule type" value="Genomic_DNA"/>
</dbReference>
<dbReference type="Proteomes" id="UP000604475">
    <property type="component" value="Unassembled WGS sequence"/>
</dbReference>
<name>A0A937RVD9_9ACTN</name>
<evidence type="ECO:0000313" key="1">
    <source>
        <dbReference type="EMBL" id="MBL7632576.1"/>
    </source>
</evidence>
<comment type="caution">
    <text evidence="1">The sequence shown here is derived from an EMBL/GenBank/DDBJ whole genome shotgun (WGS) entry which is preliminary data.</text>
</comment>